<protein>
    <recommendedName>
        <fullName evidence="1">DUF6788 domain-containing protein</fullName>
    </recommendedName>
</protein>
<dbReference type="EMBL" id="JARFPK010000010">
    <property type="protein sequence ID" value="MDF0590291.1"/>
    <property type="molecule type" value="Genomic_DNA"/>
</dbReference>
<reference evidence="2 3" key="1">
    <citation type="submission" date="2023-03" db="EMBL/GenBank/DDBJ databases">
        <title>WGS of Methanotrichaceae archaeon Mx.</title>
        <authorList>
            <person name="Sorokin D.Y."/>
            <person name="Merkel A.Y."/>
        </authorList>
    </citation>
    <scope>NUCLEOTIDE SEQUENCE [LARGE SCALE GENOMIC DNA]</scope>
    <source>
        <strain evidence="2 3">Mx</strain>
    </source>
</reference>
<dbReference type="RefSeq" id="WP_316966039.1">
    <property type="nucleotide sequence ID" value="NZ_JARFPK010000010.1"/>
</dbReference>
<organism evidence="2 3">
    <name type="scientific">Candidatus Methanocrinis natronophilus</name>
    <dbReference type="NCBI Taxonomy" id="3033396"/>
    <lineage>
        <taxon>Archaea</taxon>
        <taxon>Methanobacteriati</taxon>
        <taxon>Methanobacteriota</taxon>
        <taxon>Stenosarchaea group</taxon>
        <taxon>Methanomicrobia</taxon>
        <taxon>Methanotrichales</taxon>
        <taxon>Methanotrichaceae</taxon>
        <taxon>Methanocrinis</taxon>
    </lineage>
</organism>
<comment type="caution">
    <text evidence="2">The sequence shown here is derived from an EMBL/GenBank/DDBJ whole genome shotgun (WGS) entry which is preliminary data.</text>
</comment>
<evidence type="ECO:0000313" key="3">
    <source>
        <dbReference type="Proteomes" id="UP001220010"/>
    </source>
</evidence>
<proteinExistence type="predicted"/>
<feature type="domain" description="DUF6788" evidence="1">
    <location>
        <begin position="33"/>
        <end position="101"/>
    </location>
</feature>
<evidence type="ECO:0000259" key="1">
    <source>
        <dbReference type="Pfam" id="PF20586"/>
    </source>
</evidence>
<dbReference type="Pfam" id="PF20586">
    <property type="entry name" value="DUF6788"/>
    <property type="match status" value="1"/>
</dbReference>
<dbReference type="InterPro" id="IPR046738">
    <property type="entry name" value="DUF6788"/>
</dbReference>
<gene>
    <name evidence="2" type="ORF">P0O15_03775</name>
</gene>
<name>A0ABT5X6I4_9EURY</name>
<accession>A0ABT5X6I4</accession>
<evidence type="ECO:0000313" key="2">
    <source>
        <dbReference type="EMBL" id="MDF0590291.1"/>
    </source>
</evidence>
<dbReference type="Proteomes" id="UP001220010">
    <property type="component" value="Unassembled WGS sequence"/>
</dbReference>
<sequence length="102" mass="11252">MRADIVSELEALRTERSRIDARISELESLLLAEEVQAKDGVAEVRPSKNGGGSYVLQYTKCGKPTCRCAKGGKLHGPYWYLYIKKGGKTTCKYIGKNLPSEA</sequence>
<keyword evidence="3" id="KW-1185">Reference proteome</keyword>